<evidence type="ECO:0000313" key="2">
    <source>
        <dbReference type="Proteomes" id="UP000198211"/>
    </source>
</evidence>
<sequence>MDVIDGFALLRKGSRCASARTRFSHQDSTMLGSLRCSPLGPPMQIPREFAMATCARTRSTPLALLFHDPPFKTVHGTTFMCSDSSIVLAIKVGTKYSNMQS</sequence>
<reference evidence="2" key="1">
    <citation type="submission" date="2017-03" db="EMBL/GenBank/DDBJ databases">
        <title>Phytopthora megakarya and P. palmivora, two closely related causual agents of cacao black pod achieved similar genome size and gene model numbers by different mechanisms.</title>
        <authorList>
            <person name="Ali S."/>
            <person name="Shao J."/>
            <person name="Larry D.J."/>
            <person name="Kronmiller B."/>
            <person name="Shen D."/>
            <person name="Strem M.D."/>
            <person name="Melnick R.L."/>
            <person name="Guiltinan M.J."/>
            <person name="Tyler B.M."/>
            <person name="Meinhardt L.W."/>
            <person name="Bailey B.A."/>
        </authorList>
    </citation>
    <scope>NUCLEOTIDE SEQUENCE [LARGE SCALE GENOMIC DNA]</scope>
    <source>
        <strain evidence="2">zdho120</strain>
    </source>
</reference>
<dbReference type="OrthoDB" id="115973at2759"/>
<dbReference type="EMBL" id="NBNE01001354">
    <property type="protein sequence ID" value="OWZ14363.1"/>
    <property type="molecule type" value="Genomic_DNA"/>
</dbReference>
<accession>A0A225W9E4</accession>
<protein>
    <submittedName>
        <fullName evidence="1">Uncharacterized protein</fullName>
    </submittedName>
</protein>
<dbReference type="Proteomes" id="UP000198211">
    <property type="component" value="Unassembled WGS sequence"/>
</dbReference>
<name>A0A225W9E4_9STRA</name>
<keyword evidence="2" id="KW-1185">Reference proteome</keyword>
<organism evidence="1 2">
    <name type="scientific">Phytophthora megakarya</name>
    <dbReference type="NCBI Taxonomy" id="4795"/>
    <lineage>
        <taxon>Eukaryota</taxon>
        <taxon>Sar</taxon>
        <taxon>Stramenopiles</taxon>
        <taxon>Oomycota</taxon>
        <taxon>Peronosporomycetes</taxon>
        <taxon>Peronosporales</taxon>
        <taxon>Peronosporaceae</taxon>
        <taxon>Phytophthora</taxon>
    </lineage>
</organism>
<proteinExistence type="predicted"/>
<comment type="caution">
    <text evidence="1">The sequence shown here is derived from an EMBL/GenBank/DDBJ whole genome shotgun (WGS) entry which is preliminary data.</text>
</comment>
<evidence type="ECO:0000313" key="1">
    <source>
        <dbReference type="EMBL" id="OWZ14363.1"/>
    </source>
</evidence>
<dbReference type="AlphaFoldDB" id="A0A225W9E4"/>
<gene>
    <name evidence="1" type="ORF">PHMEG_00012171</name>
</gene>